<feature type="binding site" evidence="7">
    <location>
        <begin position="131"/>
        <end position="133"/>
    </location>
    <ligand>
        <name>NAD(+)</name>
        <dbReference type="ChEBI" id="CHEBI:57540"/>
    </ligand>
</feature>
<reference evidence="14" key="1">
    <citation type="submission" date="2020-02" db="EMBL/GenBank/DDBJ databases">
        <authorList>
            <person name="Meier V. D."/>
        </authorList>
    </citation>
    <scope>NUCLEOTIDE SEQUENCE</scope>
    <source>
        <strain evidence="14">AVDCRST_MAG72</strain>
    </source>
</reference>
<feature type="binding site" evidence="7 10">
    <location>
        <position position="107"/>
    </location>
    <ligand>
        <name>NAD(+)</name>
        <dbReference type="ChEBI" id="CHEBI:57540"/>
    </ligand>
</feature>
<dbReference type="EC" id="1.1.1.37" evidence="2 7"/>
<dbReference type="PROSITE" id="PS00068">
    <property type="entry name" value="MDH"/>
    <property type="match status" value="1"/>
</dbReference>
<dbReference type="PANTHER" id="PTHR23382">
    <property type="entry name" value="MALATE DEHYDROGENASE"/>
    <property type="match status" value="1"/>
</dbReference>
<dbReference type="FunFam" id="3.90.110.10:FF:000002">
    <property type="entry name" value="Malate dehydrogenase"/>
    <property type="match status" value="1"/>
</dbReference>
<dbReference type="Gene3D" id="3.40.50.720">
    <property type="entry name" value="NAD(P)-binding Rossmann-like Domain"/>
    <property type="match status" value="1"/>
</dbReference>
<evidence type="ECO:0000256" key="2">
    <source>
        <dbReference type="ARBA" id="ARBA00012995"/>
    </source>
</evidence>
<dbReference type="SUPFAM" id="SSF56327">
    <property type="entry name" value="LDH C-terminal domain-like"/>
    <property type="match status" value="1"/>
</dbReference>
<evidence type="ECO:0000256" key="7">
    <source>
        <dbReference type="HAMAP-Rule" id="MF_01517"/>
    </source>
</evidence>
<evidence type="ECO:0000256" key="11">
    <source>
        <dbReference type="RuleBase" id="RU000422"/>
    </source>
</evidence>
<dbReference type="GO" id="GO:0006099">
    <property type="term" value="P:tricarboxylic acid cycle"/>
    <property type="evidence" value="ECO:0007669"/>
    <property type="project" value="UniProtKB-UniRule"/>
</dbReference>
<evidence type="ECO:0000256" key="6">
    <source>
        <dbReference type="ARBA" id="ARBA00048313"/>
    </source>
</evidence>
<evidence type="ECO:0000256" key="1">
    <source>
        <dbReference type="ARBA" id="ARBA00009613"/>
    </source>
</evidence>
<protein>
    <recommendedName>
        <fullName evidence="3 7">Malate dehydrogenase</fullName>
        <ecNumber evidence="2 7">1.1.1.37</ecNumber>
    </recommendedName>
</protein>
<keyword evidence="7 11" id="KW-0816">Tricarboxylic acid cycle</keyword>
<gene>
    <name evidence="7" type="primary">mdh</name>
    <name evidence="14" type="ORF">AVDCRST_MAG72-223</name>
</gene>
<evidence type="ECO:0000256" key="9">
    <source>
        <dbReference type="PIRSR" id="PIRSR000102-2"/>
    </source>
</evidence>
<keyword evidence="5 7" id="KW-0520">NAD</keyword>
<name>A0A6J4LHI7_9ACTN</name>
<dbReference type="SUPFAM" id="SSF51735">
    <property type="entry name" value="NAD(P)-binding Rossmann-fold domains"/>
    <property type="match status" value="1"/>
</dbReference>
<dbReference type="InterPro" id="IPR022383">
    <property type="entry name" value="Lactate/malate_DH_C"/>
</dbReference>
<feature type="active site" description="Proton acceptor" evidence="7 8">
    <location>
        <position position="189"/>
    </location>
</feature>
<feature type="binding site" evidence="7 10">
    <location>
        <begin position="13"/>
        <end position="19"/>
    </location>
    <ligand>
        <name>NAD(+)</name>
        <dbReference type="ChEBI" id="CHEBI:57540"/>
    </ligand>
</feature>
<feature type="binding site" evidence="7 9">
    <location>
        <position position="164"/>
    </location>
    <ligand>
        <name>substrate</name>
    </ligand>
</feature>
<dbReference type="InterPro" id="IPR001236">
    <property type="entry name" value="Lactate/malate_DH_N"/>
</dbReference>
<dbReference type="InterPro" id="IPR010945">
    <property type="entry name" value="Malate_DH_type2"/>
</dbReference>
<evidence type="ECO:0000256" key="3">
    <source>
        <dbReference type="ARBA" id="ARBA00020382"/>
    </source>
</evidence>
<dbReference type="Pfam" id="PF00056">
    <property type="entry name" value="Ldh_1_N"/>
    <property type="match status" value="1"/>
</dbReference>
<accession>A0A6J4LHI7</accession>
<dbReference type="NCBIfam" id="NF003916">
    <property type="entry name" value="PRK05442.1"/>
    <property type="match status" value="1"/>
</dbReference>
<proteinExistence type="inferred from homology"/>
<feature type="binding site" evidence="7 9">
    <location>
        <position position="100"/>
    </location>
    <ligand>
        <name>substrate</name>
    </ligand>
</feature>
<evidence type="ECO:0000256" key="5">
    <source>
        <dbReference type="ARBA" id="ARBA00023027"/>
    </source>
</evidence>
<dbReference type="NCBIfam" id="TIGR01759">
    <property type="entry name" value="MalateDH-SF1"/>
    <property type="match status" value="1"/>
</dbReference>
<dbReference type="AlphaFoldDB" id="A0A6J4LHI7"/>
<feature type="binding site" evidence="7 9">
    <location>
        <position position="94"/>
    </location>
    <ligand>
        <name>substrate</name>
    </ligand>
</feature>
<dbReference type="PIRSF" id="PIRSF000102">
    <property type="entry name" value="Lac_mal_DH"/>
    <property type="match status" value="1"/>
</dbReference>
<dbReference type="InterPro" id="IPR001557">
    <property type="entry name" value="L-lactate/malate_DH"/>
</dbReference>
<organism evidence="14">
    <name type="scientific">uncultured Nocardioidaceae bacterium</name>
    <dbReference type="NCBI Taxonomy" id="253824"/>
    <lineage>
        <taxon>Bacteria</taxon>
        <taxon>Bacillati</taxon>
        <taxon>Actinomycetota</taxon>
        <taxon>Actinomycetes</taxon>
        <taxon>Propionibacteriales</taxon>
        <taxon>Nocardioidaceae</taxon>
        <taxon>environmental samples</taxon>
    </lineage>
</organism>
<evidence type="ECO:0000259" key="13">
    <source>
        <dbReference type="Pfam" id="PF02866"/>
    </source>
</evidence>
<dbReference type="InterPro" id="IPR015955">
    <property type="entry name" value="Lactate_DH/Glyco_Ohase_4_C"/>
</dbReference>
<dbReference type="InterPro" id="IPR036291">
    <property type="entry name" value="NAD(P)-bd_dom_sf"/>
</dbReference>
<feature type="binding site" evidence="7 9">
    <location>
        <position position="133"/>
    </location>
    <ligand>
        <name>substrate</name>
    </ligand>
</feature>
<comment type="catalytic activity">
    <reaction evidence="6 7 11">
        <text>(S)-malate + NAD(+) = oxaloacetate + NADH + H(+)</text>
        <dbReference type="Rhea" id="RHEA:21432"/>
        <dbReference type="ChEBI" id="CHEBI:15378"/>
        <dbReference type="ChEBI" id="CHEBI:15589"/>
        <dbReference type="ChEBI" id="CHEBI:16452"/>
        <dbReference type="ChEBI" id="CHEBI:57540"/>
        <dbReference type="ChEBI" id="CHEBI:57945"/>
        <dbReference type="EC" id="1.1.1.37"/>
    </reaction>
</comment>
<dbReference type="CDD" id="cd01338">
    <property type="entry name" value="MDH_chloroplast-like"/>
    <property type="match status" value="1"/>
</dbReference>
<comment type="similarity">
    <text evidence="1 7">Belongs to the LDH/MDH superfamily. MDH type 2 family.</text>
</comment>
<evidence type="ECO:0000313" key="14">
    <source>
        <dbReference type="EMBL" id="CAA9332824.1"/>
    </source>
</evidence>
<dbReference type="HAMAP" id="MF_01517">
    <property type="entry name" value="Malate_dehydrog_2"/>
    <property type="match status" value="1"/>
</dbReference>
<dbReference type="GO" id="GO:0006108">
    <property type="term" value="P:malate metabolic process"/>
    <property type="evidence" value="ECO:0007669"/>
    <property type="project" value="InterPro"/>
</dbReference>
<dbReference type="Pfam" id="PF02866">
    <property type="entry name" value="Ldh_1_C"/>
    <property type="match status" value="1"/>
</dbReference>
<keyword evidence="4 7" id="KW-0560">Oxidoreductase</keyword>
<comment type="function">
    <text evidence="7">Catalyzes the reversible oxidation of malate to oxaloacetate.</text>
</comment>
<evidence type="ECO:0000256" key="4">
    <source>
        <dbReference type="ARBA" id="ARBA00023002"/>
    </source>
</evidence>
<feature type="domain" description="Lactate/malate dehydrogenase C-terminal" evidence="13">
    <location>
        <begin position="158"/>
        <end position="328"/>
    </location>
</feature>
<dbReference type="FunFam" id="3.40.50.720:FF:000010">
    <property type="entry name" value="Malate dehydrogenase"/>
    <property type="match status" value="1"/>
</dbReference>
<feature type="domain" description="Lactate/malate dehydrogenase N-terminal" evidence="12">
    <location>
        <begin position="7"/>
        <end position="149"/>
    </location>
</feature>
<dbReference type="InterPro" id="IPR001252">
    <property type="entry name" value="Malate_DH_AS"/>
</dbReference>
<dbReference type="GO" id="GO:0030060">
    <property type="term" value="F:L-malate dehydrogenase (NAD+) activity"/>
    <property type="evidence" value="ECO:0007669"/>
    <property type="project" value="UniProtKB-UniRule"/>
</dbReference>
<evidence type="ECO:0000256" key="10">
    <source>
        <dbReference type="PIRSR" id="PIRSR000102-3"/>
    </source>
</evidence>
<feature type="binding site" evidence="7">
    <location>
        <position position="114"/>
    </location>
    <ligand>
        <name>NAD(+)</name>
        <dbReference type="ChEBI" id="CHEBI:57540"/>
    </ligand>
</feature>
<sequence>MNSSPPVKVAVTGAAGQIGYSLLFRIASGALLGPDTPVELRLLEITPALQALEGVVMELEDCAFATLASVEIGDDAGTVFDGANLALLVGARPRSKGMERGDLLEANGAIFTAQGKALNEVAADDVRIAVTGNPANTNALIAMTNAPDIPHARFSALTRLDHNRAISQLAAKTGAPVSEIKKMTIWGNHSATQYPDIFHAEVGGQKAAELVAGDAEGRKWVEEVFIPTVAKRGAAIIEARGSSSAASAASATIDAARDWLHGSPDGDWVSMAVVSDGSYDVPSGLISSFPVTTKDGAWEIVQGLEINDFSRGRIDASTAELAEEREAVKGLGLI</sequence>
<evidence type="ECO:0000259" key="12">
    <source>
        <dbReference type="Pfam" id="PF00056"/>
    </source>
</evidence>
<dbReference type="Gene3D" id="3.90.110.10">
    <property type="entry name" value="Lactate dehydrogenase/glycoside hydrolase, family 4, C-terminal"/>
    <property type="match status" value="1"/>
</dbReference>
<evidence type="ECO:0000256" key="8">
    <source>
        <dbReference type="PIRSR" id="PIRSR000102-1"/>
    </source>
</evidence>
<dbReference type="EMBL" id="CADCUJ010000013">
    <property type="protein sequence ID" value="CAA9332824.1"/>
    <property type="molecule type" value="Genomic_DNA"/>
</dbReference>